<organism evidence="8 9">
    <name type="scientific">Actimicrobium antarcticum</name>
    <dbReference type="NCBI Taxonomy" id="1051899"/>
    <lineage>
        <taxon>Bacteria</taxon>
        <taxon>Pseudomonadati</taxon>
        <taxon>Pseudomonadota</taxon>
        <taxon>Betaproteobacteria</taxon>
        <taxon>Burkholderiales</taxon>
        <taxon>Oxalobacteraceae</taxon>
        <taxon>Actimicrobium</taxon>
    </lineage>
</organism>
<comment type="cofactor">
    <cofactor evidence="1">
        <name>L-ascorbate</name>
        <dbReference type="ChEBI" id="CHEBI:38290"/>
    </cofactor>
</comment>
<accession>A0ABP7SMN4</accession>
<feature type="domain" description="Fe2OG dioxygenase" evidence="7">
    <location>
        <begin position="168"/>
        <end position="277"/>
    </location>
</feature>
<evidence type="ECO:0000313" key="9">
    <source>
        <dbReference type="Proteomes" id="UP001501353"/>
    </source>
</evidence>
<protein>
    <submittedName>
        <fullName evidence="8">2OG-Fe(II) oxygenase</fullName>
    </submittedName>
</protein>
<comment type="caution">
    <text evidence="8">The sequence shown here is derived from an EMBL/GenBank/DDBJ whole genome shotgun (WGS) entry which is preliminary data.</text>
</comment>
<keyword evidence="2" id="KW-0479">Metal-binding</keyword>
<dbReference type="InterPro" id="IPR045054">
    <property type="entry name" value="P4HA-like"/>
</dbReference>
<sequence length="280" mass="30967">MQKNALQRLPATWQHWVIENLAKGCDPEELAMKMERDGPFDRTLAEFALAEAHLQSHPESFVRPPLPEIDTTANKIALPDRVVDVLLSVAIPRIVLLGNVLSDDECDAMAELSRSRFARSKTIDNDSGVERHDVARTSESAHIQRGETDLVARIDARLAALAGWPVAHAEPLQLQKYQAGNEYRPHVDWFDPALPGTAKHLDKGGQRLGTIILYLTDVEEGGGTSFPGIGLDIHPQKGGALFFRNTTPFGLPDKKTLHAGLPVEKGTKIIANKWLREKPY</sequence>
<dbReference type="SMART" id="SM00702">
    <property type="entry name" value="P4Hc"/>
    <property type="match status" value="1"/>
</dbReference>
<evidence type="ECO:0000256" key="5">
    <source>
        <dbReference type="ARBA" id="ARBA00023002"/>
    </source>
</evidence>
<keyword evidence="5" id="KW-0560">Oxidoreductase</keyword>
<keyword evidence="3" id="KW-0847">Vitamin C</keyword>
<dbReference type="Gene3D" id="2.60.120.620">
    <property type="entry name" value="q2cbj1_9rhob like domain"/>
    <property type="match status" value="1"/>
</dbReference>
<reference evidence="9" key="1">
    <citation type="journal article" date="2019" name="Int. J. Syst. Evol. Microbiol.">
        <title>The Global Catalogue of Microorganisms (GCM) 10K type strain sequencing project: providing services to taxonomists for standard genome sequencing and annotation.</title>
        <authorList>
            <consortium name="The Broad Institute Genomics Platform"/>
            <consortium name="The Broad Institute Genome Sequencing Center for Infectious Disease"/>
            <person name="Wu L."/>
            <person name="Ma J."/>
        </authorList>
    </citation>
    <scope>NUCLEOTIDE SEQUENCE [LARGE SCALE GENOMIC DNA]</scope>
    <source>
        <strain evidence="9">JCM 16673</strain>
    </source>
</reference>
<keyword evidence="9" id="KW-1185">Reference proteome</keyword>
<dbReference type="InterPro" id="IPR044862">
    <property type="entry name" value="Pro_4_hyd_alph_FE2OG_OXY"/>
</dbReference>
<gene>
    <name evidence="8" type="ORF">GCM10022212_05110</name>
</gene>
<evidence type="ECO:0000256" key="1">
    <source>
        <dbReference type="ARBA" id="ARBA00001961"/>
    </source>
</evidence>
<name>A0ABP7SMN4_9BURK</name>
<evidence type="ECO:0000259" key="7">
    <source>
        <dbReference type="PROSITE" id="PS51471"/>
    </source>
</evidence>
<dbReference type="EMBL" id="BAAAZE010000003">
    <property type="protein sequence ID" value="GAA4013905.1"/>
    <property type="molecule type" value="Genomic_DNA"/>
</dbReference>
<dbReference type="PANTHER" id="PTHR10869">
    <property type="entry name" value="PROLYL 4-HYDROXYLASE ALPHA SUBUNIT"/>
    <property type="match status" value="1"/>
</dbReference>
<evidence type="ECO:0000256" key="4">
    <source>
        <dbReference type="ARBA" id="ARBA00022964"/>
    </source>
</evidence>
<keyword evidence="4" id="KW-0223">Dioxygenase</keyword>
<dbReference type="Pfam" id="PF13640">
    <property type="entry name" value="2OG-FeII_Oxy_3"/>
    <property type="match status" value="1"/>
</dbReference>
<evidence type="ECO:0000313" key="8">
    <source>
        <dbReference type="EMBL" id="GAA4013905.1"/>
    </source>
</evidence>
<dbReference type="PROSITE" id="PS51471">
    <property type="entry name" value="FE2OG_OXY"/>
    <property type="match status" value="1"/>
</dbReference>
<dbReference type="RefSeq" id="WP_344761651.1">
    <property type="nucleotide sequence ID" value="NZ_BAAAZE010000003.1"/>
</dbReference>
<dbReference type="InterPro" id="IPR005123">
    <property type="entry name" value="Oxoglu/Fe-dep_dioxygenase_dom"/>
</dbReference>
<evidence type="ECO:0000256" key="3">
    <source>
        <dbReference type="ARBA" id="ARBA00022896"/>
    </source>
</evidence>
<proteinExistence type="predicted"/>
<keyword evidence="6" id="KW-0408">Iron</keyword>
<evidence type="ECO:0000256" key="6">
    <source>
        <dbReference type="ARBA" id="ARBA00023004"/>
    </source>
</evidence>
<evidence type="ECO:0000256" key="2">
    <source>
        <dbReference type="ARBA" id="ARBA00022723"/>
    </source>
</evidence>
<dbReference type="InterPro" id="IPR006620">
    <property type="entry name" value="Pro_4_hyd_alph"/>
</dbReference>
<dbReference type="PANTHER" id="PTHR10869:SF246">
    <property type="entry name" value="TRANSMEMBRANE PROLYL 4-HYDROXYLASE"/>
    <property type="match status" value="1"/>
</dbReference>
<dbReference type="Proteomes" id="UP001501353">
    <property type="component" value="Unassembled WGS sequence"/>
</dbReference>